<reference evidence="2" key="1">
    <citation type="submission" date="2016-06" db="UniProtKB">
        <authorList>
            <consortium name="WormBaseParasite"/>
        </authorList>
    </citation>
    <scope>IDENTIFICATION</scope>
</reference>
<protein>
    <submittedName>
        <fullName evidence="2">Serine/threonine-protein kinase RIO2</fullName>
    </submittedName>
</protein>
<evidence type="ECO:0000313" key="2">
    <source>
        <dbReference type="WBParaSite" id="GPUH_0002357201-mRNA-1"/>
    </source>
</evidence>
<accession>A0A183ERF1</accession>
<sequence>LRHGALKFSNSDKKRCPTFNQFFRDYESNQRAVEGSQECLNGQSVKDEEQCSGDSSDGDGGPTAVERSLAAMLGTEDNNNTSDDDSKNDAFLDRIFSDTGADDNGEQQTADISESNGEAEMAESSSDSRENLEKGLAAPNIHSD</sequence>
<name>A0A183ERF1_9BILA</name>
<organism evidence="2">
    <name type="scientific">Gongylonema pulchrum</name>
    <dbReference type="NCBI Taxonomy" id="637853"/>
    <lineage>
        <taxon>Eukaryota</taxon>
        <taxon>Metazoa</taxon>
        <taxon>Ecdysozoa</taxon>
        <taxon>Nematoda</taxon>
        <taxon>Chromadorea</taxon>
        <taxon>Rhabditida</taxon>
        <taxon>Spirurina</taxon>
        <taxon>Spiruromorpha</taxon>
        <taxon>Spiruroidea</taxon>
        <taxon>Gongylonematidae</taxon>
        <taxon>Gongylonema</taxon>
    </lineage>
</organism>
<dbReference type="WBParaSite" id="GPUH_0002357201-mRNA-1">
    <property type="protein sequence ID" value="GPUH_0002357201-mRNA-1"/>
    <property type="gene ID" value="GPUH_0002357201"/>
</dbReference>
<dbReference type="AlphaFoldDB" id="A0A183ERF1"/>
<feature type="compositionally biased region" description="Basic and acidic residues" evidence="1">
    <location>
        <begin position="84"/>
        <end position="96"/>
    </location>
</feature>
<feature type="region of interest" description="Disordered" evidence="1">
    <location>
        <begin position="31"/>
        <end position="144"/>
    </location>
</feature>
<feature type="compositionally biased region" description="Polar residues" evidence="1">
    <location>
        <begin position="106"/>
        <end position="116"/>
    </location>
</feature>
<evidence type="ECO:0000256" key="1">
    <source>
        <dbReference type="SAM" id="MobiDB-lite"/>
    </source>
</evidence>
<proteinExistence type="predicted"/>